<feature type="transmembrane region" description="Helical" evidence="1">
    <location>
        <begin position="128"/>
        <end position="151"/>
    </location>
</feature>
<reference evidence="3 4" key="1">
    <citation type="journal article" date="2020" name="ISME J.">
        <title>Uncovering the hidden diversity of litter-decomposition mechanisms in mushroom-forming fungi.</title>
        <authorList>
            <person name="Floudas D."/>
            <person name="Bentzer J."/>
            <person name="Ahren D."/>
            <person name="Johansson T."/>
            <person name="Persson P."/>
            <person name="Tunlid A."/>
        </authorList>
    </citation>
    <scope>NUCLEOTIDE SEQUENCE [LARGE SCALE GENOMIC DNA]</scope>
    <source>
        <strain evidence="3 4">CBS 406.79</strain>
    </source>
</reference>
<accession>A0A8H5LSG4</accession>
<dbReference type="PANTHER" id="PTHR40465">
    <property type="entry name" value="CHROMOSOME 1, WHOLE GENOME SHOTGUN SEQUENCE"/>
    <property type="match status" value="1"/>
</dbReference>
<feature type="transmembrane region" description="Helical" evidence="1">
    <location>
        <begin position="27"/>
        <end position="49"/>
    </location>
</feature>
<proteinExistence type="predicted"/>
<evidence type="ECO:0000259" key="2">
    <source>
        <dbReference type="Pfam" id="PF20152"/>
    </source>
</evidence>
<keyword evidence="1" id="KW-0472">Membrane</keyword>
<comment type="caution">
    <text evidence="3">The sequence shown here is derived from an EMBL/GenBank/DDBJ whole genome shotgun (WGS) entry which is preliminary data.</text>
</comment>
<keyword evidence="1" id="KW-0812">Transmembrane</keyword>
<keyword evidence="4" id="KW-1185">Reference proteome</keyword>
<feature type="transmembrane region" description="Helical" evidence="1">
    <location>
        <begin position="163"/>
        <end position="186"/>
    </location>
</feature>
<feature type="transmembrane region" description="Helical" evidence="1">
    <location>
        <begin position="268"/>
        <end position="289"/>
    </location>
</feature>
<dbReference type="OrthoDB" id="3263055at2759"/>
<feature type="transmembrane region" description="Helical" evidence="1">
    <location>
        <begin position="93"/>
        <end position="116"/>
    </location>
</feature>
<protein>
    <recommendedName>
        <fullName evidence="2">DUF6534 domain-containing protein</fullName>
    </recommendedName>
</protein>
<evidence type="ECO:0000313" key="4">
    <source>
        <dbReference type="Proteomes" id="UP000518752"/>
    </source>
</evidence>
<gene>
    <name evidence="3" type="ORF">D9757_011249</name>
</gene>
<keyword evidence="1" id="KW-1133">Transmembrane helix</keyword>
<name>A0A8H5LSG4_9AGAR</name>
<dbReference type="Proteomes" id="UP000518752">
    <property type="component" value="Unassembled WGS sequence"/>
</dbReference>
<feature type="transmembrane region" description="Helical" evidence="1">
    <location>
        <begin position="241"/>
        <end position="262"/>
    </location>
</feature>
<feature type="transmembrane region" description="Helical" evidence="1">
    <location>
        <begin position="55"/>
        <end position="81"/>
    </location>
</feature>
<feature type="transmembrane region" description="Helical" evidence="1">
    <location>
        <begin position="198"/>
        <end position="221"/>
    </location>
</feature>
<organism evidence="3 4">
    <name type="scientific">Collybiopsis confluens</name>
    <dbReference type="NCBI Taxonomy" id="2823264"/>
    <lineage>
        <taxon>Eukaryota</taxon>
        <taxon>Fungi</taxon>
        <taxon>Dikarya</taxon>
        <taxon>Basidiomycota</taxon>
        <taxon>Agaricomycotina</taxon>
        <taxon>Agaricomycetes</taxon>
        <taxon>Agaricomycetidae</taxon>
        <taxon>Agaricales</taxon>
        <taxon>Marasmiineae</taxon>
        <taxon>Omphalotaceae</taxon>
        <taxon>Collybiopsis</taxon>
    </lineage>
</organism>
<evidence type="ECO:0000313" key="3">
    <source>
        <dbReference type="EMBL" id="KAF5367897.1"/>
    </source>
</evidence>
<dbReference type="EMBL" id="JAACJN010000138">
    <property type="protein sequence ID" value="KAF5367897.1"/>
    <property type="molecule type" value="Genomic_DNA"/>
</dbReference>
<evidence type="ECO:0000256" key="1">
    <source>
        <dbReference type="SAM" id="Phobius"/>
    </source>
</evidence>
<dbReference type="InterPro" id="IPR045339">
    <property type="entry name" value="DUF6534"/>
</dbReference>
<dbReference type="AlphaFoldDB" id="A0A8H5LSG4"/>
<feature type="domain" description="DUF6534" evidence="2">
    <location>
        <begin position="207"/>
        <end position="293"/>
    </location>
</feature>
<dbReference type="Pfam" id="PF20152">
    <property type="entry name" value="DUF6534"/>
    <property type="match status" value="1"/>
</dbReference>
<dbReference type="PANTHER" id="PTHR40465:SF1">
    <property type="entry name" value="DUF6534 DOMAIN-CONTAINING PROTEIN"/>
    <property type="match status" value="1"/>
</dbReference>
<sequence>MIDTDWGMTRVSLQIPPPSYTVQFSHFLLLPVNLNLIRSLFFSLLLLAMEALDNTFGATLIGVIVAGVLLGVSLSQTYYYFSQQSDTPAIRSLVAAIVFFEVVHQIMISHSVYYYLVTNYNKPYALVAVIWSLLTEVFFNGFTAFSVQSFLTWRIWKLSQNNLLTAVIMFLVLAEFGKMCRCLVRVKTFADLAADLKGLSITVNALAAAGDVLIAGTLTFLMQTSKTGFSRSDTMLNKLTLFAVTTGALTSLCAVASLVSILAAPNTFIYVSFFFCMGRLYTNSLLATLNARKMIRSAGDNVHPTSGPNISFWSGSFAGSFPKPAVSFPSNSKLTQPTELDIKINPVHGIRTQDHQGT</sequence>